<feature type="transmembrane region" description="Helical" evidence="1">
    <location>
        <begin position="137"/>
        <end position="154"/>
    </location>
</feature>
<dbReference type="PANTHER" id="PTHR22911">
    <property type="entry name" value="ACYL-MALONYL CONDENSING ENZYME-RELATED"/>
    <property type="match status" value="1"/>
</dbReference>
<evidence type="ECO:0000313" key="4">
    <source>
        <dbReference type="Proteomes" id="UP000681356"/>
    </source>
</evidence>
<feature type="transmembrane region" description="Helical" evidence="1">
    <location>
        <begin position="83"/>
        <end position="104"/>
    </location>
</feature>
<keyword evidence="4" id="KW-1185">Reference proteome</keyword>
<proteinExistence type="predicted"/>
<protein>
    <submittedName>
        <fullName evidence="3">DMT family transporter</fullName>
    </submittedName>
</protein>
<feature type="transmembrane region" description="Helical" evidence="1">
    <location>
        <begin position="166"/>
        <end position="189"/>
    </location>
</feature>
<dbReference type="Pfam" id="PF00892">
    <property type="entry name" value="EamA"/>
    <property type="match status" value="1"/>
</dbReference>
<keyword evidence="1" id="KW-0812">Transmembrane</keyword>
<sequence>MLMGFFLFASGDVQAKLLTDTFHPLQIVWLRSAGLTLGVIVLLAWRGTHILRAHRPGPQIVRGLAAAGSAFLFVTAVKHVPLASAVAVSFVAPFMLTIAGAVLLREPVGPRRWAAVVVGFVGMLIVIRPGLGVFHPAILLVVAAAGLFAARQVLSRLLSGTDSIETTVAYTALTATGVLSIALPFVWIAPPDARSWALIVGLSLTAALGEILVIRALDMAQAVVLAPLHYSLILWGTIYGFIAFGDLPDHWTIVGCAIIIASGLYTLHRERLRMKGRA</sequence>
<feature type="transmembrane region" description="Helical" evidence="1">
    <location>
        <begin position="250"/>
        <end position="267"/>
    </location>
</feature>
<feature type="transmembrane region" description="Helical" evidence="1">
    <location>
        <begin position="224"/>
        <end position="244"/>
    </location>
</feature>
<dbReference type="Gene3D" id="1.10.3730.20">
    <property type="match status" value="1"/>
</dbReference>
<evidence type="ECO:0000259" key="2">
    <source>
        <dbReference type="Pfam" id="PF00892"/>
    </source>
</evidence>
<feature type="transmembrane region" description="Helical" evidence="1">
    <location>
        <begin position="60"/>
        <end position="77"/>
    </location>
</feature>
<dbReference type="GO" id="GO:0016020">
    <property type="term" value="C:membrane"/>
    <property type="evidence" value="ECO:0007669"/>
    <property type="project" value="InterPro"/>
</dbReference>
<dbReference type="SUPFAM" id="SSF103481">
    <property type="entry name" value="Multidrug resistance efflux transporter EmrE"/>
    <property type="match status" value="2"/>
</dbReference>
<accession>A0A8J7WDG4</accession>
<dbReference type="EMBL" id="JAGTUU010000004">
    <property type="protein sequence ID" value="MBS0124737.1"/>
    <property type="molecule type" value="Genomic_DNA"/>
</dbReference>
<feature type="transmembrane region" description="Helical" evidence="1">
    <location>
        <begin position="195"/>
        <end position="217"/>
    </location>
</feature>
<feature type="transmembrane region" description="Helical" evidence="1">
    <location>
        <begin position="25"/>
        <end position="48"/>
    </location>
</feature>
<dbReference type="Proteomes" id="UP000681356">
    <property type="component" value="Unassembled WGS sequence"/>
</dbReference>
<evidence type="ECO:0000256" key="1">
    <source>
        <dbReference type="SAM" id="Phobius"/>
    </source>
</evidence>
<comment type="caution">
    <text evidence="3">The sequence shown here is derived from an EMBL/GenBank/DDBJ whole genome shotgun (WGS) entry which is preliminary data.</text>
</comment>
<keyword evidence="1" id="KW-0472">Membrane</keyword>
<dbReference type="AlphaFoldDB" id="A0A8J7WDG4"/>
<name>A0A8J7WDG4_9RHOB</name>
<organism evidence="3 4">
    <name type="scientific">Thetidibacter halocola</name>
    <dbReference type="NCBI Taxonomy" id="2827239"/>
    <lineage>
        <taxon>Bacteria</taxon>
        <taxon>Pseudomonadati</taxon>
        <taxon>Pseudomonadota</taxon>
        <taxon>Alphaproteobacteria</taxon>
        <taxon>Rhodobacterales</taxon>
        <taxon>Roseobacteraceae</taxon>
        <taxon>Thetidibacter</taxon>
    </lineage>
</organism>
<dbReference type="InterPro" id="IPR037185">
    <property type="entry name" value="EmrE-like"/>
</dbReference>
<reference evidence="3" key="1">
    <citation type="submission" date="2021-04" db="EMBL/GenBank/DDBJ databases">
        <authorList>
            <person name="Yoon J."/>
        </authorList>
    </citation>
    <scope>NUCLEOTIDE SEQUENCE</scope>
    <source>
        <strain evidence="3">KMU-90</strain>
    </source>
</reference>
<gene>
    <name evidence="3" type="ORF">KB874_11585</name>
</gene>
<dbReference type="PANTHER" id="PTHR22911:SF103">
    <property type="entry name" value="BLR2811 PROTEIN"/>
    <property type="match status" value="1"/>
</dbReference>
<dbReference type="InterPro" id="IPR000620">
    <property type="entry name" value="EamA_dom"/>
</dbReference>
<keyword evidence="1" id="KW-1133">Transmembrane helix</keyword>
<feature type="transmembrane region" description="Helical" evidence="1">
    <location>
        <begin position="113"/>
        <end position="131"/>
    </location>
</feature>
<evidence type="ECO:0000313" key="3">
    <source>
        <dbReference type="EMBL" id="MBS0124737.1"/>
    </source>
</evidence>
<feature type="domain" description="EamA" evidence="2">
    <location>
        <begin position="2"/>
        <end position="127"/>
    </location>
</feature>